<keyword evidence="4" id="KW-1185">Reference proteome</keyword>
<evidence type="ECO:0000313" key="3">
    <source>
        <dbReference type="EMBL" id="CUQ65798.1"/>
    </source>
</evidence>
<sequence length="308" mass="32863">MDRFRLGWLLLAGGLMLGLGSSWAAYVWLETQGLAQGEQDQSVHPVLVAARNLPRGIKLQPDDVRLVPFPEASRPEGALASVESSVGRPVLEPIRNGEPVLDTKLGPTDVTASPVALRTAQHKRAYAVRLQGPAGNVIVPGDSIDLLVTVRPTDTSGRPLTEPTSRIVVEQVPVLDVLRAAASGNTEGLGGSQAVPASDWQDIVLEVTPEEAERVALAEHEGTLRAVLRHPTDTERANTPGVSQSHLLGLEPPMRQAGDTQSRQSPLLVKKQAPRTEPVRQATATQAAPAPSARIEIIRGGQRSEVTF</sequence>
<dbReference type="Pfam" id="PF16976">
    <property type="entry name" value="RcpC"/>
    <property type="match status" value="1"/>
</dbReference>
<name>A0A0S4KTR6_9BACT</name>
<evidence type="ECO:0000313" key="4">
    <source>
        <dbReference type="Proteomes" id="UP000066284"/>
    </source>
</evidence>
<dbReference type="CDD" id="cd11614">
    <property type="entry name" value="SAF_CpaB_FlgA_like"/>
    <property type="match status" value="1"/>
</dbReference>
<dbReference type="OrthoDB" id="9788329at2"/>
<dbReference type="InterPro" id="IPR031571">
    <property type="entry name" value="RcpC_dom"/>
</dbReference>
<protein>
    <recommendedName>
        <fullName evidence="2">SAF domain-containing protein</fullName>
    </recommendedName>
</protein>
<dbReference type="NCBIfam" id="TIGR03177">
    <property type="entry name" value="pilus_cpaB"/>
    <property type="match status" value="1"/>
</dbReference>
<dbReference type="AlphaFoldDB" id="A0A0S4KTR6"/>
<dbReference type="KEGG" id="nio:NITINOP_0823"/>
<dbReference type="STRING" id="1715989.NITINOP_0823"/>
<evidence type="ECO:0000256" key="1">
    <source>
        <dbReference type="SAM" id="MobiDB-lite"/>
    </source>
</evidence>
<dbReference type="EMBL" id="LN885086">
    <property type="protein sequence ID" value="CUQ65798.1"/>
    <property type="molecule type" value="Genomic_DNA"/>
</dbReference>
<feature type="region of interest" description="Disordered" evidence="1">
    <location>
        <begin position="231"/>
        <end position="292"/>
    </location>
</feature>
<organism evidence="3 4">
    <name type="scientific">Candidatus Nitrospira inopinata</name>
    <dbReference type="NCBI Taxonomy" id="1715989"/>
    <lineage>
        <taxon>Bacteria</taxon>
        <taxon>Pseudomonadati</taxon>
        <taxon>Nitrospirota</taxon>
        <taxon>Nitrospiria</taxon>
        <taxon>Nitrospirales</taxon>
        <taxon>Nitrospiraceae</taxon>
        <taxon>Nitrospira</taxon>
    </lineage>
</organism>
<reference evidence="4" key="1">
    <citation type="submission" date="2015-09" db="EMBL/GenBank/DDBJ databases">
        <authorList>
            <person name="Daims H."/>
        </authorList>
    </citation>
    <scope>NUCLEOTIDE SEQUENCE [LARGE SCALE GENOMIC DNA]</scope>
</reference>
<evidence type="ECO:0000259" key="2">
    <source>
        <dbReference type="SMART" id="SM00858"/>
    </source>
</evidence>
<dbReference type="InterPro" id="IPR013974">
    <property type="entry name" value="SAF"/>
</dbReference>
<feature type="domain" description="SAF" evidence="2">
    <location>
        <begin position="44"/>
        <end position="106"/>
    </location>
</feature>
<dbReference type="Pfam" id="PF08666">
    <property type="entry name" value="SAF"/>
    <property type="match status" value="1"/>
</dbReference>
<dbReference type="RefSeq" id="WP_062483412.1">
    <property type="nucleotide sequence ID" value="NZ_LN885086.1"/>
</dbReference>
<dbReference type="InterPro" id="IPR017592">
    <property type="entry name" value="Pilus_assmbl_Flp-typ_CpaB"/>
</dbReference>
<proteinExistence type="predicted"/>
<dbReference type="Proteomes" id="UP000066284">
    <property type="component" value="Chromosome 1"/>
</dbReference>
<gene>
    <name evidence="3" type="ORF">NITINOP_0823</name>
</gene>
<accession>A0A0S4KTR6</accession>
<dbReference type="SMART" id="SM00858">
    <property type="entry name" value="SAF"/>
    <property type="match status" value="1"/>
</dbReference>
<feature type="compositionally biased region" description="Low complexity" evidence="1">
    <location>
        <begin position="281"/>
        <end position="291"/>
    </location>
</feature>